<dbReference type="Gene3D" id="3.80.10.10">
    <property type="entry name" value="Ribonuclease Inhibitor"/>
    <property type="match status" value="1"/>
</dbReference>
<evidence type="ECO:0000259" key="5">
    <source>
        <dbReference type="Pfam" id="PF23282"/>
    </source>
</evidence>
<dbReference type="InterPro" id="IPR042197">
    <property type="entry name" value="Apaf_helical"/>
</dbReference>
<dbReference type="InterPro" id="IPR032675">
    <property type="entry name" value="LRR_dom_sf"/>
</dbReference>
<protein>
    <submittedName>
        <fullName evidence="6">Uncharacterized protein</fullName>
    </submittedName>
</protein>
<evidence type="ECO:0000256" key="2">
    <source>
        <dbReference type="ARBA" id="ARBA00022737"/>
    </source>
</evidence>
<dbReference type="Pfam" id="PF23282">
    <property type="entry name" value="WHD_ROQ1"/>
    <property type="match status" value="1"/>
</dbReference>
<evidence type="ECO:0000259" key="4">
    <source>
        <dbReference type="Pfam" id="PF00931"/>
    </source>
</evidence>
<name>B9SHM2_RICCO</name>
<dbReference type="PANTHER" id="PTHR11017">
    <property type="entry name" value="LEUCINE-RICH REPEAT-CONTAINING PROTEIN"/>
    <property type="match status" value="1"/>
</dbReference>
<dbReference type="GO" id="GO:0006952">
    <property type="term" value="P:defense response"/>
    <property type="evidence" value="ECO:0007669"/>
    <property type="project" value="InterPro"/>
</dbReference>
<dbReference type="PANTHER" id="PTHR11017:SF527">
    <property type="entry name" value="TMV RESISTANCE PROTEIN N-LIKE"/>
    <property type="match status" value="1"/>
</dbReference>
<dbReference type="eggNOG" id="ENOG502R41B">
    <property type="taxonomic scope" value="Eukaryota"/>
</dbReference>
<evidence type="ECO:0000256" key="3">
    <source>
        <dbReference type="SAM" id="MobiDB-lite"/>
    </source>
</evidence>
<keyword evidence="1" id="KW-0433">Leucine-rich repeat</keyword>
<dbReference type="STRING" id="3988.B9SHM2"/>
<dbReference type="Pfam" id="PF00931">
    <property type="entry name" value="NB-ARC"/>
    <property type="match status" value="1"/>
</dbReference>
<feature type="region of interest" description="Disordered" evidence="3">
    <location>
        <begin position="616"/>
        <end position="642"/>
    </location>
</feature>
<keyword evidence="7" id="KW-1185">Reference proteome</keyword>
<dbReference type="InterPro" id="IPR044974">
    <property type="entry name" value="Disease_R_plants"/>
</dbReference>
<keyword evidence="2" id="KW-0677">Repeat</keyword>
<gene>
    <name evidence="6" type="ORF">RCOM_0740700</name>
</gene>
<dbReference type="EMBL" id="EQ973965">
    <property type="protein sequence ID" value="EEF36849.1"/>
    <property type="molecule type" value="Genomic_DNA"/>
</dbReference>
<evidence type="ECO:0000256" key="1">
    <source>
        <dbReference type="ARBA" id="ARBA00022614"/>
    </source>
</evidence>
<organism evidence="6 7">
    <name type="scientific">Ricinus communis</name>
    <name type="common">Castor bean</name>
    <dbReference type="NCBI Taxonomy" id="3988"/>
    <lineage>
        <taxon>Eukaryota</taxon>
        <taxon>Viridiplantae</taxon>
        <taxon>Streptophyta</taxon>
        <taxon>Embryophyta</taxon>
        <taxon>Tracheophyta</taxon>
        <taxon>Spermatophyta</taxon>
        <taxon>Magnoliopsida</taxon>
        <taxon>eudicotyledons</taxon>
        <taxon>Gunneridae</taxon>
        <taxon>Pentapetalae</taxon>
        <taxon>rosids</taxon>
        <taxon>fabids</taxon>
        <taxon>Malpighiales</taxon>
        <taxon>Euphorbiaceae</taxon>
        <taxon>Acalyphoideae</taxon>
        <taxon>Acalypheae</taxon>
        <taxon>Ricinus</taxon>
    </lineage>
</organism>
<dbReference type="Gene3D" id="3.40.50.300">
    <property type="entry name" value="P-loop containing nucleotide triphosphate hydrolases"/>
    <property type="match status" value="1"/>
</dbReference>
<evidence type="ECO:0000313" key="7">
    <source>
        <dbReference type="Proteomes" id="UP000008311"/>
    </source>
</evidence>
<reference evidence="7" key="1">
    <citation type="journal article" date="2010" name="Nat. Biotechnol.">
        <title>Draft genome sequence of the oilseed species Ricinus communis.</title>
        <authorList>
            <person name="Chan A.P."/>
            <person name="Crabtree J."/>
            <person name="Zhao Q."/>
            <person name="Lorenzi H."/>
            <person name="Orvis J."/>
            <person name="Puiu D."/>
            <person name="Melake-Berhan A."/>
            <person name="Jones K.M."/>
            <person name="Redman J."/>
            <person name="Chen G."/>
            <person name="Cahoon E.B."/>
            <person name="Gedil M."/>
            <person name="Stanke M."/>
            <person name="Haas B.J."/>
            <person name="Wortman J.R."/>
            <person name="Fraser-Liggett C.M."/>
            <person name="Ravel J."/>
            <person name="Rabinowicz P.D."/>
        </authorList>
    </citation>
    <scope>NUCLEOTIDE SEQUENCE [LARGE SCALE GENOMIC DNA]</scope>
    <source>
        <strain evidence="7">cv. Hale</strain>
    </source>
</reference>
<proteinExistence type="predicted"/>
<feature type="compositionally biased region" description="Basic and acidic residues" evidence="3">
    <location>
        <begin position="620"/>
        <end position="630"/>
    </location>
</feature>
<evidence type="ECO:0000313" key="6">
    <source>
        <dbReference type="EMBL" id="EEF36849.1"/>
    </source>
</evidence>
<dbReference type="InParanoid" id="B9SHM2"/>
<feature type="domain" description="Disease resistance protein Roq1-like winged-helix" evidence="5">
    <location>
        <begin position="244"/>
        <end position="283"/>
    </location>
</feature>
<dbReference type="SUPFAM" id="SSF52058">
    <property type="entry name" value="L domain-like"/>
    <property type="match status" value="1"/>
</dbReference>
<dbReference type="InterPro" id="IPR058192">
    <property type="entry name" value="WHD_ROQ1-like"/>
</dbReference>
<dbReference type="GO" id="GO:0043531">
    <property type="term" value="F:ADP binding"/>
    <property type="evidence" value="ECO:0007669"/>
    <property type="project" value="InterPro"/>
</dbReference>
<dbReference type="SUPFAM" id="SSF52540">
    <property type="entry name" value="P-loop containing nucleoside triphosphate hydrolases"/>
    <property type="match status" value="1"/>
</dbReference>
<feature type="compositionally biased region" description="Polar residues" evidence="3">
    <location>
        <begin position="631"/>
        <end position="642"/>
    </location>
</feature>
<dbReference type="PRINTS" id="PR00364">
    <property type="entry name" value="DISEASERSIST"/>
</dbReference>
<feature type="domain" description="NB-ARC" evidence="4">
    <location>
        <begin position="58"/>
        <end position="208"/>
    </location>
</feature>
<dbReference type="Proteomes" id="UP000008311">
    <property type="component" value="Unassembled WGS sequence"/>
</dbReference>
<dbReference type="AlphaFoldDB" id="B9SHM2"/>
<dbReference type="InterPro" id="IPR002182">
    <property type="entry name" value="NB-ARC"/>
</dbReference>
<accession>B9SHM2</accession>
<dbReference type="InterPro" id="IPR027417">
    <property type="entry name" value="P-loop_NTPase"/>
</dbReference>
<dbReference type="Gene3D" id="1.10.8.430">
    <property type="entry name" value="Helical domain of apoptotic protease-activating factors"/>
    <property type="match status" value="1"/>
</dbReference>
<sequence length="642" mass="72791">MKQLLRNEDLVVNFIRYLLALRHESKLIQDIVEDIFTRLNHSLRSTANDIIGIDSHLEKLHFCLGIRSNDVRIVGIHEMGGIGKATLARVIFDGISNQFEASSFLTNVREVFERIGLVLLQQQLLCETLEKENIRSWDVHKGFFVILDDVDKPEQLEALVGKQCCYGLGSRIIITTRDLHLLVQLEVDAICKMEELNDDEALRLFSLKKAFKSVHPEEDFVELSNEVVRYAHGLPLTLEVLCSFLYAIGIRVLLDKSLINIVNNRLWMHDLLQEMGQKIVLKESLEELRKRSRLWVNEDVNQVLTKNSVLIVTELKQLKLGLTTYQNKRRLKFINLSYSQALIRTPNLTGAPNLVKLCLEGCLKLSKLPEKLENMECLEELDVSGTAIRETPSSIVLLKNLKTLSFYGCGGQPPTSWRLQSLPELPTNIKFFGADDCVELENFPNPVKLCTSTNSKFNLLNCQRELLVIATDSMFAFLKVRFQSGYVIKASTSAYSACPCPNDNTGSYRHRLTNIALMQAFTNDQGALKPGRIIFGYYTGVQSLKETLNELECFTLSFYRQYGSGWDLEIRKCALRLVYAPDLEELYRIIISSSLHEDRDIHSDDLDKLGVEGIVLKQGNDGHDGPEPGESRSSSDASQAKR</sequence>